<dbReference type="Proteomes" id="UP000594454">
    <property type="component" value="Chromosome 4"/>
</dbReference>
<dbReference type="InParanoid" id="A0A7R8UXG8"/>
<gene>
    <name evidence="1" type="ORF">HERILL_LOCUS11020</name>
</gene>
<protein>
    <submittedName>
        <fullName evidence="1">Uncharacterized protein</fullName>
    </submittedName>
</protein>
<keyword evidence="2" id="KW-1185">Reference proteome</keyword>
<sequence>MFLKFRPNLKVTIDSEQPTPTTAEIQYPSNTIISLLHQFVLFDISSFPEPVGSVRPKINIHDKFMVMEVSSHDTFAMLCPGQSYPIPVFRLHSTLEPVGSVAPKVDIKDEVNNARSHVTNEIALVCPAQSYPVPVFRLQQTFKCPTVCSEGLFSFDFLIVEPVGSVAPKVDIQDKMNFATSRQNRAFSLLCKGQGYPAPAFRLLCPSFRFSEPVGSVAPKIDEKDKVVFTTKKHGHPFSLMCLAQSYPMPVFSSPEFTVTPGLHLISSKCPLLMNESPNLKDMTRALDTG</sequence>
<reference evidence="1 2" key="1">
    <citation type="submission" date="2020-11" db="EMBL/GenBank/DDBJ databases">
        <authorList>
            <person name="Wallbank WR R."/>
            <person name="Pardo Diaz C."/>
            <person name="Kozak K."/>
            <person name="Martin S."/>
            <person name="Jiggins C."/>
            <person name="Moest M."/>
            <person name="Warren A I."/>
            <person name="Generalovic N T."/>
            <person name="Byers J.R.P. K."/>
            <person name="Montejo-Kovacevich G."/>
            <person name="Yen C E."/>
        </authorList>
    </citation>
    <scope>NUCLEOTIDE SEQUENCE [LARGE SCALE GENOMIC DNA]</scope>
</reference>
<organism evidence="1 2">
    <name type="scientific">Hermetia illucens</name>
    <name type="common">Black soldier fly</name>
    <dbReference type="NCBI Taxonomy" id="343691"/>
    <lineage>
        <taxon>Eukaryota</taxon>
        <taxon>Metazoa</taxon>
        <taxon>Ecdysozoa</taxon>
        <taxon>Arthropoda</taxon>
        <taxon>Hexapoda</taxon>
        <taxon>Insecta</taxon>
        <taxon>Pterygota</taxon>
        <taxon>Neoptera</taxon>
        <taxon>Endopterygota</taxon>
        <taxon>Diptera</taxon>
        <taxon>Brachycera</taxon>
        <taxon>Stratiomyomorpha</taxon>
        <taxon>Stratiomyidae</taxon>
        <taxon>Hermetiinae</taxon>
        <taxon>Hermetia</taxon>
    </lineage>
</organism>
<dbReference type="EMBL" id="LR899012">
    <property type="protein sequence ID" value="CAD7088394.1"/>
    <property type="molecule type" value="Genomic_DNA"/>
</dbReference>
<evidence type="ECO:0000313" key="2">
    <source>
        <dbReference type="Proteomes" id="UP000594454"/>
    </source>
</evidence>
<dbReference type="AlphaFoldDB" id="A0A7R8UXG8"/>
<accession>A0A7R8UXG8</accession>
<evidence type="ECO:0000313" key="1">
    <source>
        <dbReference type="EMBL" id="CAD7088394.1"/>
    </source>
</evidence>
<name>A0A7R8UXG8_HERIL</name>
<proteinExistence type="predicted"/>